<protein>
    <recommendedName>
        <fullName evidence="5">Ecp2 effector protein domain-containing protein</fullName>
    </recommendedName>
</protein>
<feature type="chain" id="PRO_5025569022" description="Ecp2 effector protein domain-containing protein" evidence="2">
    <location>
        <begin position="22"/>
        <end position="279"/>
    </location>
</feature>
<evidence type="ECO:0000313" key="3">
    <source>
        <dbReference type="EMBL" id="KAF2175417.1"/>
    </source>
</evidence>
<dbReference type="Proteomes" id="UP000800200">
    <property type="component" value="Unassembled WGS sequence"/>
</dbReference>
<feature type="signal peptide" evidence="2">
    <location>
        <begin position="1"/>
        <end position="21"/>
    </location>
</feature>
<evidence type="ECO:0000313" key="4">
    <source>
        <dbReference type="Proteomes" id="UP000800200"/>
    </source>
</evidence>
<dbReference type="AlphaFoldDB" id="A0A6A6D7Q0"/>
<evidence type="ECO:0008006" key="5">
    <source>
        <dbReference type="Google" id="ProtNLM"/>
    </source>
</evidence>
<dbReference type="EMBL" id="ML994734">
    <property type="protein sequence ID" value="KAF2175417.1"/>
    <property type="molecule type" value="Genomic_DNA"/>
</dbReference>
<gene>
    <name evidence="3" type="ORF">K469DRAFT_683962</name>
</gene>
<accession>A0A6A6D7Q0</accession>
<reference evidence="3" key="1">
    <citation type="journal article" date="2020" name="Stud. Mycol.">
        <title>101 Dothideomycetes genomes: a test case for predicting lifestyles and emergence of pathogens.</title>
        <authorList>
            <person name="Haridas S."/>
            <person name="Albert R."/>
            <person name="Binder M."/>
            <person name="Bloem J."/>
            <person name="Labutti K."/>
            <person name="Salamov A."/>
            <person name="Andreopoulos B."/>
            <person name="Baker S."/>
            <person name="Barry K."/>
            <person name="Bills G."/>
            <person name="Bluhm B."/>
            <person name="Cannon C."/>
            <person name="Castanera R."/>
            <person name="Culley D."/>
            <person name="Daum C."/>
            <person name="Ezra D."/>
            <person name="Gonzalez J."/>
            <person name="Henrissat B."/>
            <person name="Kuo A."/>
            <person name="Liang C."/>
            <person name="Lipzen A."/>
            <person name="Lutzoni F."/>
            <person name="Magnuson J."/>
            <person name="Mondo S."/>
            <person name="Nolan M."/>
            <person name="Ohm R."/>
            <person name="Pangilinan J."/>
            <person name="Park H.-J."/>
            <person name="Ramirez L."/>
            <person name="Alfaro M."/>
            <person name="Sun H."/>
            <person name="Tritt A."/>
            <person name="Yoshinaga Y."/>
            <person name="Zwiers L.-H."/>
            <person name="Turgeon B."/>
            <person name="Goodwin S."/>
            <person name="Spatafora J."/>
            <person name="Crous P."/>
            <person name="Grigoriev I."/>
        </authorList>
    </citation>
    <scope>NUCLEOTIDE SEQUENCE</scope>
    <source>
        <strain evidence="3">CBS 207.26</strain>
    </source>
</reference>
<keyword evidence="4" id="KW-1185">Reference proteome</keyword>
<feature type="region of interest" description="Disordered" evidence="1">
    <location>
        <begin position="66"/>
        <end position="86"/>
    </location>
</feature>
<feature type="compositionally biased region" description="Basic and acidic residues" evidence="1">
    <location>
        <begin position="66"/>
        <end position="76"/>
    </location>
</feature>
<dbReference type="OrthoDB" id="3710710at2759"/>
<evidence type="ECO:0000256" key="1">
    <source>
        <dbReference type="SAM" id="MobiDB-lite"/>
    </source>
</evidence>
<evidence type="ECO:0000256" key="2">
    <source>
        <dbReference type="SAM" id="SignalP"/>
    </source>
</evidence>
<proteinExistence type="predicted"/>
<sequence>MKCNQAIFFAAILIDITLVSAKPLEIQERDIDPQHSPFIKCIQQKHPKFPGEGKPTSQEVRKCVGETRPKAKRDEEVPGPEGRPVEGELVYEPEVGSSVEPRGIVDKVFRVGKDLYLDKKPWCDGDKTHDNFVWVSDIRAKSNDICKQLREQIDTSEIGQDGGVGLVIDHLTNGYDKQGHQLKDKRKVTATYILSFIPPAKMAINEIKEIASGVYDLCNDGIERIATKGQGCSEEIPYYRPSHAKHYTGTGAIGGYLQMFWGDKANSVADLTVDFSNDG</sequence>
<keyword evidence="2" id="KW-0732">Signal</keyword>
<organism evidence="3 4">
    <name type="scientific">Zopfia rhizophila CBS 207.26</name>
    <dbReference type="NCBI Taxonomy" id="1314779"/>
    <lineage>
        <taxon>Eukaryota</taxon>
        <taxon>Fungi</taxon>
        <taxon>Dikarya</taxon>
        <taxon>Ascomycota</taxon>
        <taxon>Pezizomycotina</taxon>
        <taxon>Dothideomycetes</taxon>
        <taxon>Dothideomycetes incertae sedis</taxon>
        <taxon>Zopfiaceae</taxon>
        <taxon>Zopfia</taxon>
    </lineage>
</organism>
<name>A0A6A6D7Q0_9PEZI</name>